<reference evidence="1" key="1">
    <citation type="submission" date="2020-06" db="EMBL/GenBank/DDBJ databases">
        <authorList>
            <person name="Onetto C."/>
        </authorList>
    </citation>
    <scope>NUCLEOTIDE SEQUENCE</scope>
</reference>
<name>A0A9N8PQ48_9PEZI</name>
<evidence type="ECO:0000313" key="1">
    <source>
        <dbReference type="EMBL" id="CAD0107618.1"/>
    </source>
</evidence>
<evidence type="ECO:0000313" key="2">
    <source>
        <dbReference type="Proteomes" id="UP000745764"/>
    </source>
</evidence>
<dbReference type="AlphaFoldDB" id="A0A9N8PQ48"/>
<sequence>MANFNSLPLEVRNMIYGYTLDPTHDIFTNGSPALLKVHPQITREICSYRIITTTIPIYTSNEDTWPPAPQQGHREMVA</sequence>
<dbReference type="Proteomes" id="UP000745764">
    <property type="component" value="Unassembled WGS sequence"/>
</dbReference>
<dbReference type="EMBL" id="CAINUL010000002">
    <property type="protein sequence ID" value="CAD0107618.1"/>
    <property type="molecule type" value="Genomic_DNA"/>
</dbReference>
<dbReference type="OrthoDB" id="3899484at2759"/>
<accession>A0A9N8PQ48</accession>
<organism evidence="1 2">
    <name type="scientific">Aureobasidium uvarum</name>
    <dbReference type="NCBI Taxonomy" id="2773716"/>
    <lineage>
        <taxon>Eukaryota</taxon>
        <taxon>Fungi</taxon>
        <taxon>Dikarya</taxon>
        <taxon>Ascomycota</taxon>
        <taxon>Pezizomycotina</taxon>
        <taxon>Dothideomycetes</taxon>
        <taxon>Dothideomycetidae</taxon>
        <taxon>Dothideales</taxon>
        <taxon>Saccotheciaceae</taxon>
        <taxon>Aureobasidium</taxon>
    </lineage>
</organism>
<gene>
    <name evidence="1" type="ORF">AWRI4620_LOCUS1873</name>
</gene>
<proteinExistence type="predicted"/>
<comment type="caution">
    <text evidence="1">The sequence shown here is derived from an EMBL/GenBank/DDBJ whole genome shotgun (WGS) entry which is preliminary data.</text>
</comment>
<keyword evidence="2" id="KW-1185">Reference proteome</keyword>
<protein>
    <submittedName>
        <fullName evidence="1">Uncharacterized protein</fullName>
    </submittedName>
</protein>